<keyword evidence="2" id="KW-1003">Cell membrane</keyword>
<feature type="transmembrane region" description="Helical" evidence="6">
    <location>
        <begin position="125"/>
        <end position="145"/>
    </location>
</feature>
<evidence type="ECO:0000256" key="4">
    <source>
        <dbReference type="ARBA" id="ARBA00022989"/>
    </source>
</evidence>
<organism evidence="8 9">
    <name type="scientific">Eiseniibacteriota bacterium</name>
    <dbReference type="NCBI Taxonomy" id="2212470"/>
    <lineage>
        <taxon>Bacteria</taxon>
        <taxon>Candidatus Eiseniibacteriota</taxon>
    </lineage>
</organism>
<comment type="caution">
    <text evidence="8">The sequence shown here is derived from an EMBL/GenBank/DDBJ whole genome shotgun (WGS) entry which is preliminary data.</text>
</comment>
<comment type="subcellular location">
    <subcellularLocation>
        <location evidence="1">Cell membrane</location>
        <topology evidence="1">Multi-pass membrane protein</topology>
    </subcellularLocation>
</comment>
<keyword evidence="4 6" id="KW-1133">Transmembrane helix</keyword>
<evidence type="ECO:0000313" key="9">
    <source>
        <dbReference type="Proteomes" id="UP000316609"/>
    </source>
</evidence>
<feature type="transmembrane region" description="Helical" evidence="6">
    <location>
        <begin position="273"/>
        <end position="295"/>
    </location>
</feature>
<feature type="transmembrane region" description="Helical" evidence="6">
    <location>
        <begin position="91"/>
        <end position="113"/>
    </location>
</feature>
<dbReference type="Pfam" id="PF00482">
    <property type="entry name" value="T2SSF"/>
    <property type="match status" value="1"/>
</dbReference>
<dbReference type="PANTHER" id="PTHR35007:SF2">
    <property type="entry name" value="PILUS ASSEMBLE PROTEIN"/>
    <property type="match status" value="1"/>
</dbReference>
<keyword evidence="3 6" id="KW-0812">Transmembrane</keyword>
<dbReference type="InterPro" id="IPR018076">
    <property type="entry name" value="T2SS_GspF_dom"/>
</dbReference>
<evidence type="ECO:0000259" key="7">
    <source>
        <dbReference type="Pfam" id="PF00482"/>
    </source>
</evidence>
<accession>A0A538TY23</accession>
<evidence type="ECO:0000256" key="3">
    <source>
        <dbReference type="ARBA" id="ARBA00022692"/>
    </source>
</evidence>
<dbReference type="EMBL" id="VBOY01000007">
    <property type="protein sequence ID" value="TMQ68491.1"/>
    <property type="molecule type" value="Genomic_DNA"/>
</dbReference>
<reference evidence="8 9" key="1">
    <citation type="journal article" date="2019" name="Nat. Microbiol.">
        <title>Mediterranean grassland soil C-N compound turnover is dependent on rainfall and depth, and is mediated by genomically divergent microorganisms.</title>
        <authorList>
            <person name="Diamond S."/>
            <person name="Andeer P.F."/>
            <person name="Li Z."/>
            <person name="Crits-Christoph A."/>
            <person name="Burstein D."/>
            <person name="Anantharaman K."/>
            <person name="Lane K.R."/>
            <person name="Thomas B.C."/>
            <person name="Pan C."/>
            <person name="Northen T.R."/>
            <person name="Banfield J.F."/>
        </authorList>
    </citation>
    <scope>NUCLEOTIDE SEQUENCE [LARGE SCALE GENOMIC DNA]</scope>
    <source>
        <strain evidence="8">WS_8</strain>
    </source>
</reference>
<name>A0A538TY23_UNCEI</name>
<keyword evidence="5 6" id="KW-0472">Membrane</keyword>
<dbReference type="AlphaFoldDB" id="A0A538TY23"/>
<dbReference type="Proteomes" id="UP000316609">
    <property type="component" value="Unassembled WGS sequence"/>
</dbReference>
<evidence type="ECO:0000256" key="6">
    <source>
        <dbReference type="SAM" id="Phobius"/>
    </source>
</evidence>
<dbReference type="PANTHER" id="PTHR35007">
    <property type="entry name" value="INTEGRAL MEMBRANE PROTEIN-RELATED"/>
    <property type="match status" value="1"/>
</dbReference>
<feature type="domain" description="Type II secretion system protein GspF" evidence="7">
    <location>
        <begin position="162"/>
        <end position="290"/>
    </location>
</feature>
<gene>
    <name evidence="8" type="ORF">E6K78_00645</name>
</gene>
<sequence>MILLLMTVLIFAAVTAAALAVYQTAVTERNPVTLRLRELRLQTAGTGAAYQRRPPLLLKLIAQLGGFLPASDGRDAMRTGLVRAGFRRGDVLFVFLGSKVLCAVGLPTAWIVIGTAMARPVGNLATVSVVLGAIGFYLPTLFIAIRQRQRHGEILSALPDALDLMVVCVEAGLGLGAALQRVGVEIRLASRGLSDELSLVNQEMQTGVSRTDALRNLAERTGVEDLHALVAMLIQTDRLGTSIAASLRAHADSMRTRRRQRAEQLARKASIKLAFPLVFLIFPALLVVILGPAGIQLMKALGAGK</sequence>
<evidence type="ECO:0000256" key="1">
    <source>
        <dbReference type="ARBA" id="ARBA00004651"/>
    </source>
</evidence>
<evidence type="ECO:0000313" key="8">
    <source>
        <dbReference type="EMBL" id="TMQ68491.1"/>
    </source>
</evidence>
<evidence type="ECO:0000256" key="2">
    <source>
        <dbReference type="ARBA" id="ARBA00022475"/>
    </source>
</evidence>
<proteinExistence type="predicted"/>
<protein>
    <submittedName>
        <fullName evidence="8">Type II secretion system F family protein</fullName>
    </submittedName>
</protein>
<dbReference type="GO" id="GO:0005886">
    <property type="term" value="C:plasma membrane"/>
    <property type="evidence" value="ECO:0007669"/>
    <property type="project" value="UniProtKB-SubCell"/>
</dbReference>
<evidence type="ECO:0000256" key="5">
    <source>
        <dbReference type="ARBA" id="ARBA00023136"/>
    </source>
</evidence>